<dbReference type="GO" id="GO:0016746">
    <property type="term" value="F:acyltransferase activity"/>
    <property type="evidence" value="ECO:0007669"/>
    <property type="project" value="InterPro"/>
</dbReference>
<evidence type="ECO:0000313" key="2">
    <source>
        <dbReference type="EMBL" id="RZO77102.1"/>
    </source>
</evidence>
<organism evidence="2 3">
    <name type="scientific">OM182 bacterium</name>
    <dbReference type="NCBI Taxonomy" id="2510334"/>
    <lineage>
        <taxon>Bacteria</taxon>
        <taxon>Pseudomonadati</taxon>
        <taxon>Pseudomonadota</taxon>
        <taxon>Gammaproteobacteria</taxon>
        <taxon>OMG group</taxon>
        <taxon>OM182 clade</taxon>
    </lineage>
</organism>
<dbReference type="InterPro" id="IPR002123">
    <property type="entry name" value="Plipid/glycerol_acylTrfase"/>
</dbReference>
<evidence type="ECO:0000259" key="1">
    <source>
        <dbReference type="Pfam" id="PF01553"/>
    </source>
</evidence>
<feature type="domain" description="Phospholipid/glycerol acyltransferase" evidence="1">
    <location>
        <begin position="95"/>
        <end position="204"/>
    </location>
</feature>
<dbReference type="PANTHER" id="PTHR30068:SF3">
    <property type="entry name" value="PHOSPHOLIPID_GLYCEROL ACYLTRANSFERASE DOMAIN-CONTAINING PROTEIN"/>
    <property type="match status" value="1"/>
</dbReference>
<proteinExistence type="predicted"/>
<dbReference type="GO" id="GO:0019698">
    <property type="term" value="P:D-galacturonate catabolic process"/>
    <property type="evidence" value="ECO:0007669"/>
    <property type="project" value="TreeGrafter"/>
</dbReference>
<dbReference type="Proteomes" id="UP000316199">
    <property type="component" value="Unassembled WGS sequence"/>
</dbReference>
<dbReference type="AlphaFoldDB" id="A0A520S3P2"/>
<accession>A0A520S3P2</accession>
<sequence>MIMAKDNHYDDIRPYFDSEVPQVLSRLLFDIDLLNFLGNWRYPWLFKLSPKLARIPVNAFLKRKLGHINSIKGFQDVVYHYVSDLIRETTSGFEYFGIENLDPEQSYIFVSNHRDIAGDSMLLDYALYSSGLDTVRIAVGDNLVQIRFATDLMKLNKSFIIKRSEEGTKKIYSALLKSSQYIQTSLDEGQSIWIAQSEGRAKDGMDITDPAIIKMFALAERKLDFPNLIRRLNIVPIAISYEYDPCDVQKAVELATVSSDGAYIKPKGEDLANLVRGLGGYKGRVTLKVGSPLKSNFRSAQDVAKEIDQQIRENLVLFPINHWAYSQIEAIKQPLDSNFTDNFRQRLSGCPENARPFFLSMYANPVRNKAQT</sequence>
<protein>
    <recommendedName>
        <fullName evidence="1">Phospholipid/glycerol acyltransferase domain-containing protein</fullName>
    </recommendedName>
</protein>
<dbReference type="PANTHER" id="PTHR30068">
    <property type="entry name" value="URONATE ISOMERASE"/>
    <property type="match status" value="1"/>
</dbReference>
<dbReference type="EMBL" id="SHAG01000005">
    <property type="protein sequence ID" value="RZO77102.1"/>
    <property type="molecule type" value="Genomic_DNA"/>
</dbReference>
<name>A0A520S3P2_9GAMM</name>
<evidence type="ECO:0000313" key="3">
    <source>
        <dbReference type="Proteomes" id="UP000316199"/>
    </source>
</evidence>
<dbReference type="Pfam" id="PF01553">
    <property type="entry name" value="Acyltransferase"/>
    <property type="match status" value="1"/>
</dbReference>
<comment type="caution">
    <text evidence="2">The sequence shown here is derived from an EMBL/GenBank/DDBJ whole genome shotgun (WGS) entry which is preliminary data.</text>
</comment>
<gene>
    <name evidence="2" type="ORF">EVA68_02500</name>
</gene>
<dbReference type="SUPFAM" id="SSF69593">
    <property type="entry name" value="Glycerol-3-phosphate (1)-acyltransferase"/>
    <property type="match status" value="1"/>
</dbReference>
<reference evidence="2 3" key="1">
    <citation type="submission" date="2019-02" db="EMBL/GenBank/DDBJ databases">
        <title>Prokaryotic population dynamics and viral predation in marine succession experiment using metagenomics: the confinement effect.</title>
        <authorList>
            <person name="Haro-Moreno J.M."/>
            <person name="Rodriguez-Valera F."/>
            <person name="Lopez-Perez M."/>
        </authorList>
    </citation>
    <scope>NUCLEOTIDE SEQUENCE [LARGE SCALE GENOMIC DNA]</scope>
    <source>
        <strain evidence="2">MED-G157</strain>
    </source>
</reference>
<dbReference type="GO" id="GO:0042840">
    <property type="term" value="P:D-glucuronate catabolic process"/>
    <property type="evidence" value="ECO:0007669"/>
    <property type="project" value="TreeGrafter"/>
</dbReference>